<evidence type="ECO:0000313" key="2">
    <source>
        <dbReference type="EMBL" id="RAR77060.1"/>
    </source>
</evidence>
<protein>
    <submittedName>
        <fullName evidence="2">DDE family transposase</fullName>
    </submittedName>
</protein>
<dbReference type="AlphaFoldDB" id="A0A328YTJ6"/>
<evidence type="ECO:0000259" key="1">
    <source>
        <dbReference type="Pfam" id="PF01609"/>
    </source>
</evidence>
<comment type="caution">
    <text evidence="2">The sequence shown here is derived from an EMBL/GenBank/DDBJ whole genome shotgun (WGS) entry which is preliminary data.</text>
</comment>
<accession>A0A328YTJ6</accession>
<dbReference type="EMBL" id="QLTA01000040">
    <property type="protein sequence ID" value="RAR77060.1"/>
    <property type="molecule type" value="Genomic_DNA"/>
</dbReference>
<proteinExistence type="predicted"/>
<organism evidence="2 3">
    <name type="scientific">Paracidovorax anthurii</name>
    <dbReference type="NCBI Taxonomy" id="78229"/>
    <lineage>
        <taxon>Bacteria</taxon>
        <taxon>Pseudomonadati</taxon>
        <taxon>Pseudomonadota</taxon>
        <taxon>Betaproteobacteria</taxon>
        <taxon>Burkholderiales</taxon>
        <taxon>Comamonadaceae</taxon>
        <taxon>Paracidovorax</taxon>
    </lineage>
</organism>
<dbReference type="Proteomes" id="UP000248856">
    <property type="component" value="Unassembled WGS sequence"/>
</dbReference>
<evidence type="ECO:0000313" key="3">
    <source>
        <dbReference type="Proteomes" id="UP000248856"/>
    </source>
</evidence>
<dbReference type="Pfam" id="PF01609">
    <property type="entry name" value="DDE_Tnp_1"/>
    <property type="match status" value="1"/>
</dbReference>
<dbReference type="PANTHER" id="PTHR30007">
    <property type="entry name" value="PHP DOMAIN PROTEIN"/>
    <property type="match status" value="1"/>
</dbReference>
<dbReference type="GO" id="GO:0006313">
    <property type="term" value="P:DNA transposition"/>
    <property type="evidence" value="ECO:0007669"/>
    <property type="project" value="InterPro"/>
</dbReference>
<dbReference type="PANTHER" id="PTHR30007:SF0">
    <property type="entry name" value="TRANSPOSASE"/>
    <property type="match status" value="1"/>
</dbReference>
<name>A0A328YTJ6_9BURK</name>
<dbReference type="GO" id="GO:0004803">
    <property type="term" value="F:transposase activity"/>
    <property type="evidence" value="ECO:0007669"/>
    <property type="project" value="InterPro"/>
</dbReference>
<reference evidence="2 3" key="1">
    <citation type="submission" date="2018-06" db="EMBL/GenBank/DDBJ databases">
        <title>Genomic Encyclopedia of Archaeal and Bacterial Type Strains, Phase II (KMG-II): from individual species to whole genera.</title>
        <authorList>
            <person name="Goeker M."/>
        </authorList>
    </citation>
    <scope>NUCLEOTIDE SEQUENCE [LARGE SCALE GENOMIC DNA]</scope>
    <source>
        <strain evidence="2 3">CFPB 3232</strain>
    </source>
</reference>
<keyword evidence="3" id="KW-1185">Reference proteome</keyword>
<feature type="domain" description="Transposase IS4-like" evidence="1">
    <location>
        <begin position="7"/>
        <end position="58"/>
    </location>
</feature>
<gene>
    <name evidence="2" type="ORF">AX018_104019</name>
</gene>
<sequence length="70" mass="7593">MRNTDTAALKGYDAGKKVSGIKRHIAVDTQGLPHAVAVTTAEVTDRKGALQALQRCKSYLAFLALLLRRL</sequence>
<dbReference type="InterPro" id="IPR002559">
    <property type="entry name" value="Transposase_11"/>
</dbReference>
<dbReference type="GO" id="GO:0003677">
    <property type="term" value="F:DNA binding"/>
    <property type="evidence" value="ECO:0007669"/>
    <property type="project" value="InterPro"/>
</dbReference>